<evidence type="ECO:0000256" key="2">
    <source>
        <dbReference type="SAM" id="MobiDB-lite"/>
    </source>
</evidence>
<sequence length="991" mass="110495">MAEKGLRRALSSSLHSDDLLSDMELLPASDPPTPGQQVPCSQLATPYTSKVTTQLYASLHQSRQAEALASSRLEGQHGSALARKAMDADVDLDTLAEELSHRLSAGVEASAFRQGAVAESRHISEMENVRCHLQSMLRGSRDVPGGPTVTLESLERKDDDSFESDSTGALLNARPLHEVSPPGSLASFEDLFPRYTSLRLGHFHDQVSQLDPRLLKDALEKEQARRKHCERHIQVLQNRILELQQQLAVAISADQRKDSMIEQLDKTLAKVVEGWNQQQAERTVSLRRLQTEKEAAEQGLGRQKEKMSELEGRLQQALSSLNRDQQLASQYCREKEILEKEKATLSCSLEAERVRVQSLEAEWDLERRQQDVLRATLEEQQRSWAQREKELEQRHQTAQEESRLHLEKEKMVAQREAQKALEAQQVLSTAQAEMQGLQADLEAVRRERDTLKMEMSLLKARFETQKAKLESELKVALEQRVTERLAEVHEDSLRQMSAVREQHRKQLLELSSHHEKELAKQLAQFKLDLAEKEAQQKHLTEDYEHRLSKLREDLREFKARYRRLEAQRAEMVSQFQAMMQSHWNEALRLFAIGGPSLQPSPKAPRQEAQADPDSESGFLPPSDPHKKIPKGETLCNNAGMGDCKEPAWAKVGPLQPVLISRSNCRGGSEGPEKCLRDPSRQFLPLVPDVGRLSSEFSHILNSSLLSQQGFQQLDPQADTTIAGSGLNFHPENLAEHPFADERDDSSPELAGNESEVTQPSTGEGGAQGPHPDLNYYVRLLLSHSDFEGSAPQQETCATDSPPRTTNRTQAGNSQSYHERSTALWDPAQPSFSTIRIQPPSSAAVHKTKVPLPKSGPVCLSLEPVSPSKQHVAHEEGILSPNHVAAVSLLLKQYQAKGRPVPSTEELYKYLHRIGQSGPETKGDGILPARRNLDPKLSESMRKEGPPSRRAGSSGPGREKSHAPGKTGKKLSGSLASHSRSSSSSRGGSVWR</sequence>
<feature type="region of interest" description="Disordered" evidence="2">
    <location>
        <begin position="737"/>
        <end position="772"/>
    </location>
</feature>
<gene>
    <name evidence="4" type="primary">CNTROB</name>
</gene>
<dbReference type="PANTHER" id="PTHR34439">
    <property type="entry name" value="CENTROBIN"/>
    <property type="match status" value="1"/>
</dbReference>
<feature type="compositionally biased region" description="Low complexity" evidence="2">
    <location>
        <begin position="970"/>
        <end position="991"/>
    </location>
</feature>
<organism evidence="3 4">
    <name type="scientific">Pantherophis guttatus</name>
    <name type="common">Corn snake</name>
    <name type="synonym">Elaphe guttata</name>
    <dbReference type="NCBI Taxonomy" id="94885"/>
    <lineage>
        <taxon>Eukaryota</taxon>
        <taxon>Metazoa</taxon>
        <taxon>Chordata</taxon>
        <taxon>Craniata</taxon>
        <taxon>Vertebrata</taxon>
        <taxon>Euteleostomi</taxon>
        <taxon>Lepidosauria</taxon>
        <taxon>Squamata</taxon>
        <taxon>Bifurcata</taxon>
        <taxon>Unidentata</taxon>
        <taxon>Episquamata</taxon>
        <taxon>Toxicofera</taxon>
        <taxon>Serpentes</taxon>
        <taxon>Colubroidea</taxon>
        <taxon>Colubridae</taxon>
        <taxon>Colubrinae</taxon>
        <taxon>Pantherophis</taxon>
    </lineage>
</organism>
<protein>
    <submittedName>
        <fullName evidence="4">LOW QUALITY PROTEIN: centrobin</fullName>
    </submittedName>
</protein>
<dbReference type="PANTHER" id="PTHR34439:SF1">
    <property type="entry name" value="CENTROBIN"/>
    <property type="match status" value="1"/>
</dbReference>
<evidence type="ECO:0000313" key="4">
    <source>
        <dbReference type="RefSeq" id="XP_060538651.1"/>
    </source>
</evidence>
<feature type="region of interest" description="Disordered" evidence="2">
    <location>
        <begin position="788"/>
        <end position="820"/>
    </location>
</feature>
<evidence type="ECO:0000313" key="3">
    <source>
        <dbReference type="Proteomes" id="UP001652622"/>
    </source>
</evidence>
<name>A0ABM3YRA8_PANGU</name>
<reference evidence="4" key="1">
    <citation type="submission" date="2025-08" db="UniProtKB">
        <authorList>
            <consortium name="RefSeq"/>
        </authorList>
    </citation>
    <scope>IDENTIFICATION</scope>
    <source>
        <tissue evidence="4">Blood</tissue>
    </source>
</reference>
<feature type="region of interest" description="Disordered" evidence="2">
    <location>
        <begin position="915"/>
        <end position="991"/>
    </location>
</feature>
<feature type="coiled-coil region" evidence="1">
    <location>
        <begin position="515"/>
        <end position="574"/>
    </location>
</feature>
<evidence type="ECO:0000256" key="1">
    <source>
        <dbReference type="SAM" id="Coils"/>
    </source>
</evidence>
<accession>A0ABM3YRA8</accession>
<dbReference type="InterPro" id="IPR038923">
    <property type="entry name" value="Centrobin"/>
</dbReference>
<feature type="coiled-coil region" evidence="1">
    <location>
        <begin position="374"/>
        <end position="479"/>
    </location>
</feature>
<feature type="region of interest" description="Disordered" evidence="2">
    <location>
        <begin position="21"/>
        <end position="40"/>
    </location>
</feature>
<dbReference type="GeneID" id="117671247"/>
<feature type="coiled-coil region" evidence="1">
    <location>
        <begin position="286"/>
        <end position="341"/>
    </location>
</feature>
<proteinExistence type="predicted"/>
<feature type="region of interest" description="Disordered" evidence="2">
    <location>
        <begin position="594"/>
        <end position="632"/>
    </location>
</feature>
<feature type="coiled-coil region" evidence="1">
    <location>
        <begin position="219"/>
        <end position="253"/>
    </location>
</feature>
<feature type="compositionally biased region" description="Basic and acidic residues" evidence="2">
    <location>
        <begin position="930"/>
        <end position="946"/>
    </location>
</feature>
<dbReference type="Proteomes" id="UP001652622">
    <property type="component" value="Unplaced"/>
</dbReference>
<keyword evidence="3" id="KW-1185">Reference proteome</keyword>
<keyword evidence="1" id="KW-0175">Coiled coil</keyword>
<dbReference type="RefSeq" id="XP_060538651.1">
    <property type="nucleotide sequence ID" value="XM_060682668.1"/>
</dbReference>
<feature type="compositionally biased region" description="Polar residues" evidence="2">
    <location>
        <begin position="790"/>
        <end position="815"/>
    </location>
</feature>